<sequence>MAPEAHAQAAKGVLPEGLATQGARANGAVMVGAGALFAAGAFGKWPAYALAATLVPVTLLGHRFWEKEGQEKRTELIQVLKNVALFGAVLYVAGER</sequence>
<evidence type="ECO:0000313" key="2">
    <source>
        <dbReference type="Proteomes" id="UP000635726"/>
    </source>
</evidence>
<reference evidence="1" key="2">
    <citation type="submission" date="2020-09" db="EMBL/GenBank/DDBJ databases">
        <authorList>
            <person name="Sun Q."/>
            <person name="Ohkuma M."/>
        </authorList>
    </citation>
    <scope>NUCLEOTIDE SEQUENCE</scope>
    <source>
        <strain evidence="1">JCM 14371</strain>
    </source>
</reference>
<dbReference type="EMBL" id="BMOE01000001">
    <property type="protein sequence ID" value="GGJ61651.1"/>
    <property type="molecule type" value="Genomic_DNA"/>
</dbReference>
<evidence type="ECO:0000313" key="1">
    <source>
        <dbReference type="EMBL" id="GGJ61651.1"/>
    </source>
</evidence>
<organism evidence="1 2">
    <name type="scientific">Deinococcus aquiradiocola</name>
    <dbReference type="NCBI Taxonomy" id="393059"/>
    <lineage>
        <taxon>Bacteria</taxon>
        <taxon>Thermotogati</taxon>
        <taxon>Deinococcota</taxon>
        <taxon>Deinococci</taxon>
        <taxon>Deinococcales</taxon>
        <taxon>Deinococcaceae</taxon>
        <taxon>Deinococcus</taxon>
    </lineage>
</organism>
<protein>
    <recommendedName>
        <fullName evidence="3">DoxX family protein</fullName>
    </recommendedName>
</protein>
<evidence type="ECO:0008006" key="3">
    <source>
        <dbReference type="Google" id="ProtNLM"/>
    </source>
</evidence>
<accession>A0A917P4T9</accession>
<dbReference type="AlphaFoldDB" id="A0A917P4T9"/>
<keyword evidence="2" id="KW-1185">Reference proteome</keyword>
<gene>
    <name evidence="1" type="ORF">GCM10008939_01740</name>
</gene>
<proteinExistence type="predicted"/>
<comment type="caution">
    <text evidence="1">The sequence shown here is derived from an EMBL/GenBank/DDBJ whole genome shotgun (WGS) entry which is preliminary data.</text>
</comment>
<dbReference type="Proteomes" id="UP000635726">
    <property type="component" value="Unassembled WGS sequence"/>
</dbReference>
<name>A0A917P4T9_9DEIO</name>
<reference evidence="1" key="1">
    <citation type="journal article" date="2014" name="Int. J. Syst. Evol. Microbiol.">
        <title>Complete genome sequence of Corynebacterium casei LMG S-19264T (=DSM 44701T), isolated from a smear-ripened cheese.</title>
        <authorList>
            <consortium name="US DOE Joint Genome Institute (JGI-PGF)"/>
            <person name="Walter F."/>
            <person name="Albersmeier A."/>
            <person name="Kalinowski J."/>
            <person name="Ruckert C."/>
        </authorList>
    </citation>
    <scope>NUCLEOTIDE SEQUENCE</scope>
    <source>
        <strain evidence="1">JCM 14371</strain>
    </source>
</reference>